<evidence type="ECO:0000256" key="1">
    <source>
        <dbReference type="SAM" id="SignalP"/>
    </source>
</evidence>
<dbReference type="EMBL" id="CP090958">
    <property type="protein sequence ID" value="WGW13221.1"/>
    <property type="molecule type" value="Genomic_DNA"/>
</dbReference>
<dbReference type="Proteomes" id="UP001209083">
    <property type="component" value="Chromosome"/>
</dbReference>
<keyword evidence="3" id="KW-1185">Reference proteome</keyword>
<organism evidence="2 3">
    <name type="scientific">Saxibacter everestensis</name>
    <dbReference type="NCBI Taxonomy" id="2909229"/>
    <lineage>
        <taxon>Bacteria</taxon>
        <taxon>Bacillati</taxon>
        <taxon>Actinomycetota</taxon>
        <taxon>Actinomycetes</taxon>
        <taxon>Micrococcales</taxon>
        <taxon>Brevibacteriaceae</taxon>
        <taxon>Saxibacter</taxon>
    </lineage>
</organism>
<gene>
    <name evidence="2" type="ORF">LWF01_05490</name>
</gene>
<keyword evidence="1" id="KW-0732">Signal</keyword>
<reference evidence="2 3" key="1">
    <citation type="submission" date="2023-05" db="EMBL/GenBank/DDBJ databases">
        <title>Lithophilousrod everest ZFBP1038 complete genpme.</title>
        <authorList>
            <person name="Tian M."/>
        </authorList>
    </citation>
    <scope>NUCLEOTIDE SEQUENCE [LARGE SCALE GENOMIC DNA]</scope>
    <source>
        <strain evidence="2 3">ZFBP1038</strain>
    </source>
</reference>
<name>A0ABY8QWM8_9MICO</name>
<sequence>MKKALFVGATSLALVAGTISTAQAAPRPVDITGYSVKDVVFDRAGCQRVPVKVKARIDKTVDRESLSAIVELARGKYIYTDEGYAFTDGSSGEALICDDDGYGKIKVGPAEVDGMLKNSEDEFYSKDKTTSSFHVRVKAKAALNAKRSGSKVVLTASASRFNEHTDAYKAYSPKKAKIQVKSGTKWKTVKTVDLKKGKATYTVKRKSKASYRLTFDQVTWATGATSKSVKK</sequence>
<protein>
    <submittedName>
        <fullName evidence="2">Uncharacterized protein</fullName>
    </submittedName>
</protein>
<feature type="signal peptide" evidence="1">
    <location>
        <begin position="1"/>
        <end position="24"/>
    </location>
</feature>
<feature type="chain" id="PRO_5046723131" evidence="1">
    <location>
        <begin position="25"/>
        <end position="231"/>
    </location>
</feature>
<evidence type="ECO:0000313" key="2">
    <source>
        <dbReference type="EMBL" id="WGW13221.1"/>
    </source>
</evidence>
<proteinExistence type="predicted"/>
<accession>A0ABY8QWM8</accession>
<dbReference type="RefSeq" id="WP_349640037.1">
    <property type="nucleotide sequence ID" value="NZ_CP090958.1"/>
</dbReference>
<evidence type="ECO:0000313" key="3">
    <source>
        <dbReference type="Proteomes" id="UP001209083"/>
    </source>
</evidence>